<dbReference type="RefSeq" id="WP_102366021.1">
    <property type="nucleotide sequence ID" value="NZ_CP020991.1"/>
</dbReference>
<gene>
    <name evidence="2" type="ORF">B9O19_01698</name>
</gene>
<keyword evidence="1" id="KW-0732">Signal</keyword>
<dbReference type="AlphaFoldDB" id="A0A2K9P3N6"/>
<dbReference type="EMBL" id="CP020991">
    <property type="protein sequence ID" value="AUO19854.1"/>
    <property type="molecule type" value="Genomic_DNA"/>
</dbReference>
<evidence type="ECO:0008006" key="4">
    <source>
        <dbReference type="Google" id="ProtNLM"/>
    </source>
</evidence>
<dbReference type="Proteomes" id="UP000235589">
    <property type="component" value="Chromosome"/>
</dbReference>
<dbReference type="KEGG" id="mpec:B9O19_01698"/>
<organism evidence="2 3">
    <name type="scientific">Monoglobus pectinilyticus</name>
    <dbReference type="NCBI Taxonomy" id="1981510"/>
    <lineage>
        <taxon>Bacteria</taxon>
        <taxon>Bacillati</taxon>
        <taxon>Bacillota</taxon>
        <taxon>Clostridia</taxon>
        <taxon>Monoglobales</taxon>
        <taxon>Monoglobaceae</taxon>
        <taxon>Monoglobus</taxon>
    </lineage>
</organism>
<evidence type="ECO:0000313" key="3">
    <source>
        <dbReference type="Proteomes" id="UP000235589"/>
    </source>
</evidence>
<accession>A0A2K9P3N6</accession>
<dbReference type="GeneID" id="98063085"/>
<evidence type="ECO:0000256" key="1">
    <source>
        <dbReference type="SAM" id="SignalP"/>
    </source>
</evidence>
<feature type="chain" id="PRO_5014856256" description="TPM domain-containing protein" evidence="1">
    <location>
        <begin position="23"/>
        <end position="230"/>
    </location>
</feature>
<proteinExistence type="predicted"/>
<name>A0A2K9P3N6_9FIRM</name>
<feature type="signal peptide" evidence="1">
    <location>
        <begin position="1"/>
        <end position="22"/>
    </location>
</feature>
<sequence>MKRSIGCMIAICILLSSITVNAQIGQFWADGDFKIICDLGIVPKEYREKDINDLVTRAEVVDTLSCLVYIDNDLEPRNNQESICSTLGWEFEDIENGTEECTIVVCGVEGSIFKGDIENGLHKANIKDLATYRDVIVMALRTLNSELLYKDDLSDSFYLDLAEECRMINYGNLISSSSVFIEPEELDDNITWKEFSKIVRTILYIPRFQTGYWGYVNMYFIDDWKKGYRE</sequence>
<reference evidence="2 3" key="1">
    <citation type="submission" date="2017-04" db="EMBL/GenBank/DDBJ databases">
        <title>Monoglobus pectinilyticus 14 draft genome.</title>
        <authorList>
            <person name="Kim C."/>
            <person name="Rosendale D.I."/>
            <person name="Kelly W.J."/>
            <person name="Tannock G.W."/>
            <person name="Patchett M.L."/>
            <person name="Jordens J.Z."/>
        </authorList>
    </citation>
    <scope>NUCLEOTIDE SEQUENCE [LARGE SCALE GENOMIC DNA]</scope>
    <source>
        <strain evidence="2 3">14</strain>
    </source>
</reference>
<evidence type="ECO:0000313" key="2">
    <source>
        <dbReference type="EMBL" id="AUO19854.1"/>
    </source>
</evidence>
<keyword evidence="3" id="KW-1185">Reference proteome</keyword>
<protein>
    <recommendedName>
        <fullName evidence="4">TPM domain-containing protein</fullName>
    </recommendedName>
</protein>